<evidence type="ECO:0000256" key="5">
    <source>
        <dbReference type="ARBA" id="ARBA00022989"/>
    </source>
</evidence>
<dbReference type="GO" id="GO:0004932">
    <property type="term" value="F:mating-type factor pheromone receptor activity"/>
    <property type="evidence" value="ECO:0007669"/>
    <property type="project" value="InterPro"/>
</dbReference>
<keyword evidence="4 11" id="KW-0812">Transmembrane</keyword>
<organism evidence="12 13">
    <name type="scientific">Lyophyllum shimeji</name>
    <name type="common">Hon-shimeji</name>
    <name type="synonym">Tricholoma shimeji</name>
    <dbReference type="NCBI Taxonomy" id="47721"/>
    <lineage>
        <taxon>Eukaryota</taxon>
        <taxon>Fungi</taxon>
        <taxon>Dikarya</taxon>
        <taxon>Basidiomycota</taxon>
        <taxon>Agaricomycotina</taxon>
        <taxon>Agaricomycetes</taxon>
        <taxon>Agaricomycetidae</taxon>
        <taxon>Agaricales</taxon>
        <taxon>Tricholomatineae</taxon>
        <taxon>Lyophyllaceae</taxon>
        <taxon>Lyophyllum</taxon>
    </lineage>
</organism>
<keyword evidence="7 11" id="KW-0472">Membrane</keyword>
<accession>A0A9P3PZG1</accession>
<gene>
    <name evidence="12" type="ORF">LshimejAT787_1602540</name>
</gene>
<evidence type="ECO:0000256" key="8">
    <source>
        <dbReference type="ARBA" id="ARBA00023170"/>
    </source>
</evidence>
<keyword evidence="6" id="KW-0297">G-protein coupled receptor</keyword>
<feature type="compositionally biased region" description="Polar residues" evidence="10">
    <location>
        <begin position="318"/>
        <end position="327"/>
    </location>
</feature>
<evidence type="ECO:0000256" key="7">
    <source>
        <dbReference type="ARBA" id="ARBA00023136"/>
    </source>
</evidence>
<keyword evidence="13" id="KW-1185">Reference proteome</keyword>
<evidence type="ECO:0000256" key="9">
    <source>
        <dbReference type="ARBA" id="ARBA00023224"/>
    </source>
</evidence>
<name>A0A9P3PZG1_LYOSH</name>
<evidence type="ECO:0000256" key="10">
    <source>
        <dbReference type="SAM" id="MobiDB-lite"/>
    </source>
</evidence>
<evidence type="ECO:0008006" key="14">
    <source>
        <dbReference type="Google" id="ProtNLM"/>
    </source>
</evidence>
<reference evidence="12" key="1">
    <citation type="submission" date="2022-07" db="EMBL/GenBank/DDBJ databases">
        <title>The genome of Lyophyllum shimeji provides insight into the initial evolution of ectomycorrhizal fungal genome.</title>
        <authorList>
            <person name="Kobayashi Y."/>
            <person name="Shibata T."/>
            <person name="Hirakawa H."/>
            <person name="Shigenobu S."/>
            <person name="Nishiyama T."/>
            <person name="Yamada A."/>
            <person name="Hasebe M."/>
            <person name="Kawaguchi M."/>
        </authorList>
    </citation>
    <scope>NUCLEOTIDE SEQUENCE</scope>
    <source>
        <strain evidence="12">AT787</strain>
    </source>
</reference>
<feature type="transmembrane region" description="Helical" evidence="11">
    <location>
        <begin position="156"/>
        <end position="180"/>
    </location>
</feature>
<feature type="transmembrane region" description="Helical" evidence="11">
    <location>
        <begin position="71"/>
        <end position="89"/>
    </location>
</feature>
<dbReference type="GO" id="GO:0000750">
    <property type="term" value="P:pheromone-dependent signal transduction involved in conjugation with cellular fusion"/>
    <property type="evidence" value="ECO:0007669"/>
    <property type="project" value="TreeGrafter"/>
</dbReference>
<evidence type="ECO:0000313" key="13">
    <source>
        <dbReference type="Proteomes" id="UP001063166"/>
    </source>
</evidence>
<feature type="transmembrane region" description="Helical" evidence="11">
    <location>
        <begin position="201"/>
        <end position="225"/>
    </location>
</feature>
<feature type="region of interest" description="Disordered" evidence="10">
    <location>
        <begin position="432"/>
        <end position="454"/>
    </location>
</feature>
<feature type="compositionally biased region" description="Basic residues" evidence="10">
    <location>
        <begin position="535"/>
        <end position="547"/>
    </location>
</feature>
<feature type="compositionally biased region" description="Low complexity" evidence="10">
    <location>
        <begin position="375"/>
        <end position="388"/>
    </location>
</feature>
<feature type="transmembrane region" description="Helical" evidence="11">
    <location>
        <begin position="32"/>
        <end position="51"/>
    </location>
</feature>
<evidence type="ECO:0000256" key="11">
    <source>
        <dbReference type="SAM" id="Phobius"/>
    </source>
</evidence>
<feature type="transmembrane region" description="Helical" evidence="11">
    <location>
        <begin position="109"/>
        <end position="129"/>
    </location>
</feature>
<feature type="compositionally biased region" description="Low complexity" evidence="10">
    <location>
        <begin position="432"/>
        <end position="444"/>
    </location>
</feature>
<protein>
    <recommendedName>
        <fullName evidence="14">Pheromone receptor</fullName>
    </recommendedName>
</protein>
<comment type="caution">
    <text evidence="12">The sequence shown here is derived from an EMBL/GenBank/DDBJ whole genome shotgun (WGS) entry which is preliminary data.</text>
</comment>
<dbReference type="Pfam" id="PF02076">
    <property type="entry name" value="STE3"/>
    <property type="match status" value="1"/>
</dbReference>
<keyword evidence="9" id="KW-0807">Transducer</keyword>
<feature type="region of interest" description="Disordered" evidence="10">
    <location>
        <begin position="503"/>
        <end position="559"/>
    </location>
</feature>
<feature type="transmembrane region" description="Helical" evidence="11">
    <location>
        <begin position="6"/>
        <end position="25"/>
    </location>
</feature>
<feature type="compositionally biased region" description="Polar residues" evidence="10">
    <location>
        <begin position="361"/>
        <end position="374"/>
    </location>
</feature>
<dbReference type="PANTHER" id="PTHR28097:SF1">
    <property type="entry name" value="PHEROMONE A FACTOR RECEPTOR"/>
    <property type="match status" value="1"/>
</dbReference>
<dbReference type="GO" id="GO:0005886">
    <property type="term" value="C:plasma membrane"/>
    <property type="evidence" value="ECO:0007669"/>
    <property type="project" value="TreeGrafter"/>
</dbReference>
<dbReference type="PANTHER" id="PTHR28097">
    <property type="entry name" value="PHEROMONE A FACTOR RECEPTOR"/>
    <property type="match status" value="1"/>
</dbReference>
<dbReference type="PRINTS" id="PR00899">
    <property type="entry name" value="GPCRSTE3"/>
</dbReference>
<evidence type="ECO:0000256" key="1">
    <source>
        <dbReference type="ARBA" id="ARBA00004141"/>
    </source>
</evidence>
<comment type="similarity">
    <text evidence="2">Belongs to the G-protein coupled receptor 4 family.</text>
</comment>
<feature type="transmembrane region" description="Helical" evidence="11">
    <location>
        <begin position="260"/>
        <end position="279"/>
    </location>
</feature>
<evidence type="ECO:0000256" key="6">
    <source>
        <dbReference type="ARBA" id="ARBA00023040"/>
    </source>
</evidence>
<evidence type="ECO:0000256" key="3">
    <source>
        <dbReference type="ARBA" id="ARBA00022507"/>
    </source>
</evidence>
<keyword evidence="5 11" id="KW-1133">Transmembrane helix</keyword>
<evidence type="ECO:0000256" key="4">
    <source>
        <dbReference type="ARBA" id="ARBA00022692"/>
    </source>
</evidence>
<keyword evidence="8" id="KW-0675">Receptor</keyword>
<evidence type="ECO:0000313" key="12">
    <source>
        <dbReference type="EMBL" id="GLB44324.1"/>
    </source>
</evidence>
<evidence type="ECO:0000256" key="2">
    <source>
        <dbReference type="ARBA" id="ARBA00011085"/>
    </source>
</evidence>
<proteinExistence type="inferred from homology"/>
<dbReference type="InterPro" id="IPR001499">
    <property type="entry name" value="GPCR_STE3"/>
</dbReference>
<dbReference type="OrthoDB" id="2874149at2759"/>
<dbReference type="EMBL" id="BRPK01000016">
    <property type="protein sequence ID" value="GLB44324.1"/>
    <property type="molecule type" value="Genomic_DNA"/>
</dbReference>
<dbReference type="CDD" id="cd14966">
    <property type="entry name" value="7tmD_STE3"/>
    <property type="match status" value="1"/>
</dbReference>
<comment type="subcellular location">
    <subcellularLocation>
        <location evidence="1">Membrane</location>
        <topology evidence="1">Multi-pass membrane protein</topology>
    </subcellularLocation>
</comment>
<sequence length="573" mass="62574">MRSDLPAISFVCAALLALFIPVARVRCNIPNLAIVAWLIGSNLVHGINAVIWADNNDIRVPVWCDIVTKLLVGATIALPGACLSISRRLELVSSSRTIANDPRSQTRRLLLEFTLCYIVPLIYMALHYISQDHRFDLIQDYGCSASVHPSTVSLTILWLPPIILCFASFVLCGTAIHHCFRLPAAAFAVHLESRSLLTASLFVRRVAVSLVMTVLLFVVALFSVFSVSGYRPWTSWAAVHANIKVIDVVQSRDDIKSIQLRWWGVPVMSIVFILLSLVLGEETRDAFKWTRGRVLQLRQWHPRRVALLPTHVSKKQSEVVSRSQLSTPRPKPTALDLKSGWDDMLDSDSKKSKLRSPGRKSPTSMKTASPIGSRTATPSPSPTTASPTVCGDDEAFIASTLNYLGSPVAKSLGMAPALVVSPLPVYVSPCKATPDATTSPTTPRSAHDVPPYPRRVPADVESVITSVLDASWPQPPPSPLKLASKFRSSSPTESADLTFGYPLHPAVTPPHRQSKPFDGSSISSISDIPPLPQVRPKRPSIRSLKKSRSGDKVQVHGRAPSDVIYMTVVQEVG</sequence>
<dbReference type="AlphaFoldDB" id="A0A9P3PZG1"/>
<keyword evidence="3" id="KW-0589">Pheromone response</keyword>
<feature type="region of interest" description="Disordered" evidence="10">
    <location>
        <begin position="318"/>
        <end position="388"/>
    </location>
</feature>
<dbReference type="Proteomes" id="UP001063166">
    <property type="component" value="Unassembled WGS sequence"/>
</dbReference>